<name>M7PEM2_9GAMM</name>
<dbReference type="PANTHER" id="PTHR13696:SF52">
    <property type="entry name" value="PARA FAMILY PROTEIN CT_582"/>
    <property type="match status" value="1"/>
</dbReference>
<evidence type="ECO:0000313" key="3">
    <source>
        <dbReference type="Proteomes" id="UP000012019"/>
    </source>
</evidence>
<dbReference type="EMBL" id="APHR01000059">
    <property type="protein sequence ID" value="EMR12330.1"/>
    <property type="molecule type" value="Genomic_DNA"/>
</dbReference>
<keyword evidence="3" id="KW-1185">Reference proteome</keyword>
<dbReference type="STRING" id="1286106.MPL1_10878"/>
<comment type="caution">
    <text evidence="2">The sequence shown here is derived from an EMBL/GenBank/DDBJ whole genome shotgun (WGS) entry which is preliminary data.</text>
</comment>
<accession>M7PEM2</accession>
<dbReference type="Pfam" id="PF13614">
    <property type="entry name" value="AAA_31"/>
    <property type="match status" value="1"/>
</dbReference>
<dbReference type="InterPro" id="IPR027417">
    <property type="entry name" value="P-loop_NTPase"/>
</dbReference>
<dbReference type="InterPro" id="IPR025669">
    <property type="entry name" value="AAA_dom"/>
</dbReference>
<dbReference type="eggNOG" id="COG1192">
    <property type="taxonomic scope" value="Bacteria"/>
</dbReference>
<evidence type="ECO:0000313" key="2">
    <source>
        <dbReference type="EMBL" id="EMR12330.1"/>
    </source>
</evidence>
<evidence type="ECO:0000259" key="1">
    <source>
        <dbReference type="Pfam" id="PF13614"/>
    </source>
</evidence>
<dbReference type="PANTHER" id="PTHR13696">
    <property type="entry name" value="P-LOOP CONTAINING NUCLEOSIDE TRIPHOSPHATE HYDROLASE"/>
    <property type="match status" value="1"/>
</dbReference>
<dbReference type="InterPro" id="IPR050678">
    <property type="entry name" value="DNA_Partitioning_ATPase"/>
</dbReference>
<dbReference type="RefSeq" id="WP_009727136.1">
    <property type="nucleotide sequence ID" value="NZ_APHR01000059.1"/>
</dbReference>
<organism evidence="2 3">
    <name type="scientific">Methylophaga lonarensis MPL</name>
    <dbReference type="NCBI Taxonomy" id="1286106"/>
    <lineage>
        <taxon>Bacteria</taxon>
        <taxon>Pseudomonadati</taxon>
        <taxon>Pseudomonadota</taxon>
        <taxon>Gammaproteobacteria</taxon>
        <taxon>Thiotrichales</taxon>
        <taxon>Piscirickettsiaceae</taxon>
        <taxon>Methylophaga</taxon>
    </lineage>
</organism>
<dbReference type="CDD" id="cd02042">
    <property type="entry name" value="ParAB_family"/>
    <property type="match status" value="1"/>
</dbReference>
<gene>
    <name evidence="2" type="ORF">MPL1_10878</name>
</gene>
<feature type="domain" description="AAA" evidence="1">
    <location>
        <begin position="1"/>
        <end position="169"/>
    </location>
</feature>
<sequence length="255" mass="28669">METIAFYNLKGGVGKTTTAVNIAWQAASEGVATLLWDLDPQGAASWLLNSQQKSLAPKKLLTGKTPIGKLVKSTDYANLDMIAADLSMRHFDALLAQQQEKGRDDLIRQLVAPFAEQYQLIVLDCPPSFSLLSEQIFKTADALFVPLVPTPLSLRTFEQTRDFFKEHQLKAKRLHGFFNMVDRRRTMHRVMLAHPPKILKNRLETVLPYSAMVEKMGEYRAPLGCFAANSPIAKSYQQMWHEMRALLSEFSGGQA</sequence>
<dbReference type="OrthoDB" id="69313at2"/>
<dbReference type="PATRIC" id="fig|1286106.3.peg.2177"/>
<proteinExistence type="predicted"/>
<dbReference type="Gene3D" id="3.40.50.300">
    <property type="entry name" value="P-loop containing nucleotide triphosphate hydrolases"/>
    <property type="match status" value="1"/>
</dbReference>
<dbReference type="AlphaFoldDB" id="M7PEM2"/>
<dbReference type="SUPFAM" id="SSF52540">
    <property type="entry name" value="P-loop containing nucleoside triphosphate hydrolases"/>
    <property type="match status" value="1"/>
</dbReference>
<protein>
    <submittedName>
        <fullName evidence="2">Chromosome partitioning protein ParA</fullName>
    </submittedName>
</protein>
<reference evidence="2 3" key="1">
    <citation type="journal article" date="2013" name="Genome Announc.">
        <title>Draft Genome Sequence of Methylophaga lonarensis MPLT, a Haloalkaliphilic (Non-Methane-Utilizing) Methylotroph.</title>
        <authorList>
            <person name="Shetty S.A."/>
            <person name="Marathe N.P."/>
            <person name="Munot H."/>
            <person name="Antony C.P."/>
            <person name="Dhotre D.P."/>
            <person name="Murrell J.C."/>
            <person name="Shouche Y.S."/>
        </authorList>
    </citation>
    <scope>NUCLEOTIDE SEQUENCE [LARGE SCALE GENOMIC DNA]</scope>
    <source>
        <strain evidence="2 3">MPL</strain>
    </source>
</reference>
<dbReference type="Proteomes" id="UP000012019">
    <property type="component" value="Unassembled WGS sequence"/>
</dbReference>